<evidence type="ECO:0008006" key="4">
    <source>
        <dbReference type="Google" id="ProtNLM"/>
    </source>
</evidence>
<name>A0ABQ5TJ47_9BACI</name>
<organism evidence="2 3">
    <name type="scientific">Oceanobacillus kimchii</name>
    <dbReference type="NCBI Taxonomy" id="746691"/>
    <lineage>
        <taxon>Bacteria</taxon>
        <taxon>Bacillati</taxon>
        <taxon>Bacillota</taxon>
        <taxon>Bacilli</taxon>
        <taxon>Bacillales</taxon>
        <taxon>Bacillaceae</taxon>
        <taxon>Oceanobacillus</taxon>
    </lineage>
</organism>
<keyword evidence="1" id="KW-0812">Transmembrane</keyword>
<accession>A0ABQ5TJ47</accession>
<dbReference type="Proteomes" id="UP001275436">
    <property type="component" value="Unassembled WGS sequence"/>
</dbReference>
<feature type="transmembrane region" description="Helical" evidence="1">
    <location>
        <begin position="6"/>
        <end position="24"/>
    </location>
</feature>
<evidence type="ECO:0000256" key="1">
    <source>
        <dbReference type="SAM" id="Phobius"/>
    </source>
</evidence>
<reference evidence="2 3" key="1">
    <citation type="submission" date="2023-02" db="EMBL/GenBank/DDBJ databases">
        <title>Oceanobacillus kimchii IFOP_LL358 isolated form Alexandrium catenella lab strain.</title>
        <authorList>
            <person name="Gajardo G."/>
            <person name="Ueki S."/>
            <person name="Maruyama F."/>
        </authorList>
    </citation>
    <scope>NUCLEOTIDE SEQUENCE [LARGE SCALE GENOMIC DNA]</scope>
    <source>
        <strain evidence="2 3">IFOP_LL358</strain>
    </source>
</reference>
<proteinExistence type="predicted"/>
<feature type="transmembrane region" description="Helical" evidence="1">
    <location>
        <begin position="83"/>
        <end position="104"/>
    </location>
</feature>
<gene>
    <name evidence="2" type="ORF">MACH08_22690</name>
</gene>
<dbReference type="RefSeq" id="WP_069685290.1">
    <property type="nucleotide sequence ID" value="NZ_BSKO01000001.1"/>
</dbReference>
<sequence>MSLIDIVLFLFIIAPIITLIHEFGHVSGSFVYKATHIFIHIGRGAPIIKKKIGYLQFNINSLYMLGGGSNYHFNHDLLPYQRALIAFLGPLFNFIVFLMLLFLFGIHSDYLLISLAIWFNLWLAIVNMIPFQWKNKASDGLVIWDAIKDIYTNYKMNKVDK</sequence>
<keyword evidence="1" id="KW-0472">Membrane</keyword>
<evidence type="ECO:0000313" key="2">
    <source>
        <dbReference type="EMBL" id="GLO66485.1"/>
    </source>
</evidence>
<keyword evidence="3" id="KW-1185">Reference proteome</keyword>
<dbReference type="EMBL" id="BSKO01000001">
    <property type="protein sequence ID" value="GLO66485.1"/>
    <property type="molecule type" value="Genomic_DNA"/>
</dbReference>
<protein>
    <recommendedName>
        <fullName evidence="4">Peptidase M50 domain-containing protein</fullName>
    </recommendedName>
</protein>
<comment type="caution">
    <text evidence="2">The sequence shown here is derived from an EMBL/GenBank/DDBJ whole genome shotgun (WGS) entry which is preliminary data.</text>
</comment>
<evidence type="ECO:0000313" key="3">
    <source>
        <dbReference type="Proteomes" id="UP001275436"/>
    </source>
</evidence>
<keyword evidence="1" id="KW-1133">Transmembrane helix</keyword>
<feature type="transmembrane region" description="Helical" evidence="1">
    <location>
        <begin position="110"/>
        <end position="129"/>
    </location>
</feature>